<keyword evidence="17" id="KW-1185">Reference proteome</keyword>
<evidence type="ECO:0000256" key="9">
    <source>
        <dbReference type="ARBA" id="ARBA00023232"/>
    </source>
</evidence>
<dbReference type="InterPro" id="IPR005959">
    <property type="entry name" value="Fumarylacetoacetase"/>
</dbReference>
<protein>
    <recommendedName>
        <fullName evidence="3 13">Fumarylacetoacetase</fullName>
        <ecNumber evidence="3 13">3.7.1.2</ecNumber>
    </recommendedName>
    <alternativeName>
        <fullName evidence="13">Fumarylacetoacetate hydrolase</fullName>
    </alternativeName>
</protein>
<dbReference type="InterPro" id="IPR036462">
    <property type="entry name" value="Fumarylacetoacetase_N_sf"/>
</dbReference>
<comment type="catalytic activity">
    <reaction evidence="13">
        <text>4-fumarylacetoacetate + H2O = acetoacetate + fumarate + H(+)</text>
        <dbReference type="Rhea" id="RHEA:10244"/>
        <dbReference type="ChEBI" id="CHEBI:13705"/>
        <dbReference type="ChEBI" id="CHEBI:15377"/>
        <dbReference type="ChEBI" id="CHEBI:15378"/>
        <dbReference type="ChEBI" id="CHEBI:18034"/>
        <dbReference type="ChEBI" id="CHEBI:29806"/>
        <dbReference type="EC" id="3.7.1.2"/>
    </reaction>
</comment>
<dbReference type="AlphaFoldDB" id="A0A0C9WFF2"/>
<dbReference type="InterPro" id="IPR015377">
    <property type="entry name" value="Fumarylacetoacetase_N"/>
</dbReference>
<gene>
    <name evidence="16" type="ORF">HYDPIDRAFT_28123</name>
</gene>
<dbReference type="Pfam" id="PF09298">
    <property type="entry name" value="FAA_hydrolase_N"/>
    <property type="match status" value="1"/>
</dbReference>
<dbReference type="GO" id="GO:0004334">
    <property type="term" value="F:fumarylacetoacetase activity"/>
    <property type="evidence" value="ECO:0007669"/>
    <property type="project" value="UniProtKB-UniRule"/>
</dbReference>
<evidence type="ECO:0000259" key="15">
    <source>
        <dbReference type="Pfam" id="PF09298"/>
    </source>
</evidence>
<dbReference type="InterPro" id="IPR036663">
    <property type="entry name" value="Fumarylacetoacetase_C_sf"/>
</dbReference>
<dbReference type="EC" id="3.7.1.2" evidence="3 13"/>
<dbReference type="PANTHER" id="PTHR43069:SF2">
    <property type="entry name" value="FUMARYLACETOACETASE"/>
    <property type="match status" value="1"/>
</dbReference>
<keyword evidence="7 12" id="KW-0460">Magnesium</keyword>
<keyword evidence="6 12" id="KW-0106">Calcium</keyword>
<feature type="binding site" evidence="12">
    <location>
        <position position="232"/>
    </location>
    <ligand>
        <name>Mg(2+)</name>
        <dbReference type="ChEBI" id="CHEBI:18420"/>
    </ligand>
</feature>
<name>A0A0C9WFF2_9AGAM</name>
<dbReference type="Gene3D" id="2.30.30.230">
    <property type="entry name" value="Fumarylacetoacetase, N-terminal domain"/>
    <property type="match status" value="1"/>
</dbReference>
<comment type="cofactor">
    <cofactor evidence="13">
        <name>Mg(2+)</name>
        <dbReference type="ChEBI" id="CHEBI:18420"/>
    </cofactor>
    <cofactor evidence="13">
        <name>Ca(2+)</name>
        <dbReference type="ChEBI" id="CHEBI:29108"/>
    </cofactor>
</comment>
<evidence type="ECO:0000256" key="8">
    <source>
        <dbReference type="ARBA" id="ARBA00022878"/>
    </source>
</evidence>
<feature type="binding site" evidence="11">
    <location>
        <position position="239"/>
    </location>
    <ligand>
        <name>substrate</name>
    </ligand>
</feature>
<comment type="similarity">
    <text evidence="2 13">Belongs to the FAH family.</text>
</comment>
<reference evidence="16 17" key="1">
    <citation type="submission" date="2014-04" db="EMBL/GenBank/DDBJ databases">
        <title>Evolutionary Origins and Diversification of the Mycorrhizal Mutualists.</title>
        <authorList>
            <consortium name="DOE Joint Genome Institute"/>
            <consortium name="Mycorrhizal Genomics Consortium"/>
            <person name="Kohler A."/>
            <person name="Kuo A."/>
            <person name="Nagy L.G."/>
            <person name="Floudas D."/>
            <person name="Copeland A."/>
            <person name="Barry K.W."/>
            <person name="Cichocki N."/>
            <person name="Veneault-Fourrey C."/>
            <person name="LaButti K."/>
            <person name="Lindquist E.A."/>
            <person name="Lipzen A."/>
            <person name="Lundell T."/>
            <person name="Morin E."/>
            <person name="Murat C."/>
            <person name="Riley R."/>
            <person name="Ohm R."/>
            <person name="Sun H."/>
            <person name="Tunlid A."/>
            <person name="Henrissat B."/>
            <person name="Grigoriev I.V."/>
            <person name="Hibbett D.S."/>
            <person name="Martin F."/>
        </authorList>
    </citation>
    <scope>NUCLEOTIDE SEQUENCE [LARGE SCALE GENOMIC DNA]</scope>
    <source>
        <strain evidence="16 17">MD-312</strain>
    </source>
</reference>
<keyword evidence="4 12" id="KW-0479">Metal-binding</keyword>
<evidence type="ECO:0000256" key="12">
    <source>
        <dbReference type="PIRSR" id="PIRSR605959-3"/>
    </source>
</evidence>
<feature type="active site" description="Proton acceptor" evidence="10">
    <location>
        <position position="138"/>
    </location>
</feature>
<proteinExistence type="inferred from homology"/>
<evidence type="ECO:0000256" key="4">
    <source>
        <dbReference type="ARBA" id="ARBA00022723"/>
    </source>
</evidence>
<evidence type="ECO:0000313" key="16">
    <source>
        <dbReference type="EMBL" id="KIJ64761.1"/>
    </source>
</evidence>
<evidence type="ECO:0000256" key="13">
    <source>
        <dbReference type="RuleBase" id="RU366008"/>
    </source>
</evidence>
<dbReference type="GO" id="GO:0006572">
    <property type="term" value="P:L-tyrosine catabolic process"/>
    <property type="evidence" value="ECO:0007669"/>
    <property type="project" value="UniProtKB-UniRule"/>
</dbReference>
<evidence type="ECO:0000256" key="5">
    <source>
        <dbReference type="ARBA" id="ARBA00022801"/>
    </source>
</evidence>
<evidence type="ECO:0000256" key="3">
    <source>
        <dbReference type="ARBA" id="ARBA00012094"/>
    </source>
</evidence>
<dbReference type="Proteomes" id="UP000053820">
    <property type="component" value="Unassembled WGS sequence"/>
</dbReference>
<dbReference type="OrthoDB" id="411064at2759"/>
<dbReference type="EMBL" id="KN839845">
    <property type="protein sequence ID" value="KIJ64761.1"/>
    <property type="molecule type" value="Genomic_DNA"/>
</dbReference>
<dbReference type="PANTHER" id="PTHR43069">
    <property type="entry name" value="FUMARYLACETOACETASE"/>
    <property type="match status" value="1"/>
</dbReference>
<dbReference type="GO" id="GO:0006559">
    <property type="term" value="P:L-phenylalanine catabolic process"/>
    <property type="evidence" value="ECO:0007669"/>
    <property type="project" value="UniProtKB-UniRule"/>
</dbReference>
<evidence type="ECO:0000256" key="11">
    <source>
        <dbReference type="PIRSR" id="PIRSR605959-2"/>
    </source>
</evidence>
<evidence type="ECO:0000256" key="6">
    <source>
        <dbReference type="ARBA" id="ARBA00022837"/>
    </source>
</evidence>
<dbReference type="UniPathway" id="UPA00139">
    <property type="reaction ID" value="UER00341"/>
</dbReference>
<feature type="binding site" evidence="12">
    <location>
        <position position="256"/>
    </location>
    <ligand>
        <name>Mg(2+)</name>
        <dbReference type="ChEBI" id="CHEBI:18420"/>
    </ligand>
</feature>
<evidence type="ECO:0000256" key="10">
    <source>
        <dbReference type="PIRSR" id="PIRSR605959-1"/>
    </source>
</evidence>
<feature type="domain" description="Fumarylacetoacetase-like C-terminal" evidence="14">
    <location>
        <begin position="130"/>
        <end position="329"/>
    </location>
</feature>
<comment type="pathway">
    <text evidence="1 13">Amino-acid degradation; L-phenylalanine degradation; acetoacetate and fumarate from L-phenylalanine: step 6/6.</text>
</comment>
<dbReference type="HOGENOM" id="CLU_026207_2_0_1"/>
<feature type="domain" description="Fumarylacetoacetase N-terminal" evidence="15">
    <location>
        <begin position="18"/>
        <end position="123"/>
    </location>
</feature>
<feature type="binding site" evidence="12">
    <location>
        <position position="232"/>
    </location>
    <ligand>
        <name>Ca(2+)</name>
        <dbReference type="ChEBI" id="CHEBI:29108"/>
    </ligand>
</feature>
<evidence type="ECO:0000256" key="2">
    <source>
        <dbReference type="ARBA" id="ARBA00010211"/>
    </source>
</evidence>
<dbReference type="GO" id="GO:0046872">
    <property type="term" value="F:metal ion binding"/>
    <property type="evidence" value="ECO:0007669"/>
    <property type="project" value="UniProtKB-UniRule"/>
</dbReference>
<keyword evidence="5 13" id="KW-0378">Hydrolase</keyword>
<dbReference type="Gene3D" id="3.90.850.10">
    <property type="entry name" value="Fumarylacetoacetase-like, C-terminal domain"/>
    <property type="match status" value="1"/>
</dbReference>
<evidence type="ECO:0000313" key="17">
    <source>
        <dbReference type="Proteomes" id="UP000053820"/>
    </source>
</evidence>
<organism evidence="16 17">
    <name type="scientific">Hydnomerulius pinastri MD-312</name>
    <dbReference type="NCBI Taxonomy" id="994086"/>
    <lineage>
        <taxon>Eukaryota</taxon>
        <taxon>Fungi</taxon>
        <taxon>Dikarya</taxon>
        <taxon>Basidiomycota</taxon>
        <taxon>Agaricomycotina</taxon>
        <taxon>Agaricomycetes</taxon>
        <taxon>Agaricomycetidae</taxon>
        <taxon>Boletales</taxon>
        <taxon>Boletales incertae sedis</taxon>
        <taxon>Leucogyrophana</taxon>
    </lineage>
</organism>
<feature type="binding site" evidence="12">
    <location>
        <position position="198"/>
    </location>
    <ligand>
        <name>Ca(2+)</name>
        <dbReference type="ChEBI" id="CHEBI:29108"/>
    </ligand>
</feature>
<evidence type="ECO:0000256" key="1">
    <source>
        <dbReference type="ARBA" id="ARBA00004782"/>
    </source>
</evidence>
<evidence type="ECO:0000259" key="14">
    <source>
        <dbReference type="Pfam" id="PF01557"/>
    </source>
</evidence>
<accession>A0A0C9WFF2</accession>
<keyword evidence="8 13" id="KW-0828">Tyrosine catabolism</keyword>
<feature type="binding site" evidence="12">
    <location>
        <position position="252"/>
    </location>
    <ligand>
        <name>Mg(2+)</name>
        <dbReference type="ChEBI" id="CHEBI:18420"/>
    </ligand>
</feature>
<sequence>MSPSSFVDVAEDSPFSIHNIPFGVFSTSSDRTPRMGAAIGTYIVDLKALTLAGILAHCECAFPHEVLTGTTLNDFAALGRKVVSAVRLFVQSLLLDTTSILRVDAHLRDQCLTKQSNATMHLPFAIGDFTDFTSSRTHAKNTHSSHGSGANMFNPPRAAAGRASSILPSGVPIVRPVGHLFDKKGNPYVGPSNELDVELELGFFVGVPSKHFQRIHITQAEDHIFGVVLLNDWSTRDVQRGEDHPFSAFNAKNFATSISPWVVTLDALEPFRVKPDPRDDRDMLPYLTEPDDSTYDIRVCFEWNLAHDRGVVRVTTSELKHAYWSFKQMDPSSLCSLVEATKNNTKPFVFPRDTTRSYLEDGDQVVFTAWCGALGSGVGFGECSTVILPARE</sequence>
<dbReference type="SUPFAM" id="SSF63433">
    <property type="entry name" value="Fumarylacetoacetate hydrolase, FAH, N-terminal domain"/>
    <property type="match status" value="1"/>
</dbReference>
<dbReference type="GO" id="GO:1902000">
    <property type="term" value="P:homogentisate catabolic process"/>
    <property type="evidence" value="ECO:0007669"/>
    <property type="project" value="TreeGrafter"/>
</dbReference>
<evidence type="ECO:0000256" key="7">
    <source>
        <dbReference type="ARBA" id="ARBA00022842"/>
    </source>
</evidence>
<feature type="binding site" evidence="12">
    <location>
        <position position="200"/>
    </location>
    <ligand>
        <name>Ca(2+)</name>
        <dbReference type="ChEBI" id="CHEBI:29108"/>
    </ligand>
</feature>
<keyword evidence="9 13" id="KW-0585">Phenylalanine catabolism</keyword>
<dbReference type="InterPro" id="IPR011234">
    <property type="entry name" value="Fumarylacetoacetase-like_C"/>
</dbReference>
<dbReference type="Pfam" id="PF01557">
    <property type="entry name" value="FAA_hydrolase"/>
    <property type="match status" value="1"/>
</dbReference>
<dbReference type="SUPFAM" id="SSF56529">
    <property type="entry name" value="FAH"/>
    <property type="match status" value="1"/>
</dbReference>
<feature type="binding site" evidence="12">
    <location>
        <position position="131"/>
    </location>
    <ligand>
        <name>Ca(2+)</name>
        <dbReference type="ChEBI" id="CHEBI:29108"/>
    </ligand>
</feature>